<evidence type="ECO:0000259" key="5">
    <source>
        <dbReference type="PROSITE" id="PS51900"/>
    </source>
</evidence>
<dbReference type="InterPro" id="IPR044068">
    <property type="entry name" value="CB"/>
</dbReference>
<evidence type="ECO:0000313" key="6">
    <source>
        <dbReference type="EMBL" id="TDD01279.1"/>
    </source>
</evidence>
<dbReference type="PROSITE" id="PS51900">
    <property type="entry name" value="CB"/>
    <property type="match status" value="1"/>
</dbReference>
<reference evidence="6 7" key="1">
    <citation type="submission" date="2019-03" db="EMBL/GenBank/DDBJ databases">
        <title>Draft genome sequences of novel Actinobacteria.</title>
        <authorList>
            <person name="Sahin N."/>
            <person name="Ay H."/>
            <person name="Saygin H."/>
        </authorList>
    </citation>
    <scope>NUCLEOTIDE SEQUENCE [LARGE SCALE GENOMIC DNA]</scope>
    <source>
        <strain evidence="6 7">16K309</strain>
    </source>
</reference>
<keyword evidence="1 3" id="KW-0238">DNA-binding</keyword>
<evidence type="ECO:0000256" key="2">
    <source>
        <dbReference type="ARBA" id="ARBA00023172"/>
    </source>
</evidence>
<protein>
    <recommendedName>
        <fullName evidence="5">Core-binding (CB) domain-containing protein</fullName>
    </recommendedName>
</protein>
<dbReference type="RefSeq" id="WP_132678564.1">
    <property type="nucleotide sequence ID" value="NZ_SMKS01000064.1"/>
</dbReference>
<proteinExistence type="predicted"/>
<dbReference type="Gene3D" id="1.10.150.130">
    <property type="match status" value="1"/>
</dbReference>
<dbReference type="InterPro" id="IPR013762">
    <property type="entry name" value="Integrase-like_cat_sf"/>
</dbReference>
<evidence type="ECO:0000256" key="1">
    <source>
        <dbReference type="ARBA" id="ARBA00023125"/>
    </source>
</evidence>
<evidence type="ECO:0000256" key="4">
    <source>
        <dbReference type="SAM" id="MobiDB-lite"/>
    </source>
</evidence>
<dbReference type="GO" id="GO:0006310">
    <property type="term" value="P:DNA recombination"/>
    <property type="evidence" value="ECO:0007669"/>
    <property type="project" value="UniProtKB-KW"/>
</dbReference>
<keyword evidence="7" id="KW-1185">Reference proteome</keyword>
<dbReference type="InterPro" id="IPR004107">
    <property type="entry name" value="Integrase_SAM-like_N"/>
</dbReference>
<sequence length="500" mass="56107">MAYAEKRGKFWRARWHGPDGRLESRSGFERKSAAVEYAQDQEAAIRNNTYRDPREASMTLTEWVNVWFPSLDLELSTLDSYRYHIEMHILPTFGDWDLRALEHAPEEIAKWERGLPVSRRTAQEARSTLTNLLNDAIPRYLSTNPAARKRGKGKKGQRRIAEAEQRERAWAAPTQALLLAERCALLSGDDLDFILVVTAAYTGMRWSELMALAPSALSPGKIEVNWKLYELDGQFYLGRPKDGSMRTIDSPPFLDDLLGRVKPQRCDCAGTGEWCPGAEYLFLSSDRAHFRRSNYATRRFRPAANGWYPGRTKRPARPVLADVSEGFPGRPVQPWPAAEPDKPFIPPVGRGRPRLVHVDDGRGRCASCEKTQLLRLDGTLIAHDGPDGAECTGTGARPAADVPVASWVPLIPGLTPHGLRHGHQPMMDNAGVHYVLQSERMGHEVPGMRGTYAHPTPEMRAQLMAVLPQLWDEALKTRVRLSSQSPVPVLDELLTPYREA</sequence>
<dbReference type="Pfam" id="PF14659">
    <property type="entry name" value="Phage_int_SAM_3"/>
    <property type="match status" value="1"/>
</dbReference>
<organism evidence="6 7">
    <name type="scientific">Saccharopolyspora terrae</name>
    <dbReference type="NCBI Taxonomy" id="2530384"/>
    <lineage>
        <taxon>Bacteria</taxon>
        <taxon>Bacillati</taxon>
        <taxon>Actinomycetota</taxon>
        <taxon>Actinomycetes</taxon>
        <taxon>Pseudonocardiales</taxon>
        <taxon>Pseudonocardiaceae</taxon>
        <taxon>Saccharopolyspora</taxon>
    </lineage>
</organism>
<gene>
    <name evidence="6" type="ORF">E1181_25580</name>
</gene>
<dbReference type="AlphaFoldDB" id="A0A4R4V7Q4"/>
<dbReference type="EMBL" id="SMKS01000064">
    <property type="protein sequence ID" value="TDD01279.1"/>
    <property type="molecule type" value="Genomic_DNA"/>
</dbReference>
<dbReference type="GO" id="GO:0015074">
    <property type="term" value="P:DNA integration"/>
    <property type="evidence" value="ECO:0007669"/>
    <property type="project" value="InterPro"/>
</dbReference>
<name>A0A4R4V7Q4_9PSEU</name>
<comment type="caution">
    <text evidence="6">The sequence shown here is derived from an EMBL/GenBank/DDBJ whole genome shotgun (WGS) entry which is preliminary data.</text>
</comment>
<feature type="region of interest" description="Disordered" evidence="4">
    <location>
        <begin position="330"/>
        <end position="351"/>
    </location>
</feature>
<dbReference type="GO" id="GO:0003677">
    <property type="term" value="F:DNA binding"/>
    <property type="evidence" value="ECO:0007669"/>
    <property type="project" value="UniProtKB-UniRule"/>
</dbReference>
<dbReference type="Gene3D" id="1.10.443.10">
    <property type="entry name" value="Intergrase catalytic core"/>
    <property type="match status" value="1"/>
</dbReference>
<feature type="domain" description="Core-binding (CB)" evidence="5">
    <location>
        <begin position="58"/>
        <end position="137"/>
    </location>
</feature>
<dbReference type="OrthoDB" id="1822491at2"/>
<dbReference type="SUPFAM" id="SSF56349">
    <property type="entry name" value="DNA breaking-rejoining enzymes"/>
    <property type="match status" value="2"/>
</dbReference>
<accession>A0A4R4V7Q4</accession>
<dbReference type="InterPro" id="IPR011010">
    <property type="entry name" value="DNA_brk_join_enz"/>
</dbReference>
<keyword evidence="2" id="KW-0233">DNA recombination</keyword>
<evidence type="ECO:0000313" key="7">
    <source>
        <dbReference type="Proteomes" id="UP000295674"/>
    </source>
</evidence>
<dbReference type="InterPro" id="IPR010998">
    <property type="entry name" value="Integrase_recombinase_N"/>
</dbReference>
<evidence type="ECO:0000256" key="3">
    <source>
        <dbReference type="PROSITE-ProRule" id="PRU01248"/>
    </source>
</evidence>
<dbReference type="Proteomes" id="UP000295674">
    <property type="component" value="Unassembled WGS sequence"/>
</dbReference>